<dbReference type="InterPro" id="IPR002314">
    <property type="entry name" value="aa-tRNA-synt_IIb"/>
</dbReference>
<dbReference type="InterPro" id="IPR033729">
    <property type="entry name" value="SerRS_core"/>
</dbReference>
<dbReference type="HOGENOM" id="CLU_023797_1_1_7"/>
<evidence type="ECO:0000256" key="7">
    <source>
        <dbReference type="ARBA" id="ARBA00022840"/>
    </source>
</evidence>
<dbReference type="PRINTS" id="PR00981">
    <property type="entry name" value="TRNASYNTHSER"/>
</dbReference>
<feature type="binding site" evidence="13">
    <location>
        <position position="261"/>
    </location>
    <ligand>
        <name>L-serine</name>
        <dbReference type="ChEBI" id="CHEBI:33384"/>
    </ligand>
</feature>
<evidence type="ECO:0000256" key="6">
    <source>
        <dbReference type="ARBA" id="ARBA00022741"/>
    </source>
</evidence>
<dbReference type="EMBL" id="AM180252">
    <property type="protein sequence ID" value="CAJ54170.1"/>
    <property type="molecule type" value="Genomic_DNA"/>
</dbReference>
<dbReference type="GO" id="GO:0005524">
    <property type="term" value="F:ATP binding"/>
    <property type="evidence" value="ECO:0007669"/>
    <property type="project" value="UniProtKB-UniRule"/>
</dbReference>
<dbReference type="PROSITE" id="PS50862">
    <property type="entry name" value="AA_TRNA_LIGASE_II"/>
    <property type="match status" value="1"/>
</dbReference>
<feature type="binding site" evidence="12 13">
    <location>
        <position position="284"/>
    </location>
    <ligand>
        <name>L-serine</name>
        <dbReference type="ChEBI" id="CHEBI:33384"/>
    </ligand>
</feature>
<dbReference type="UniPathway" id="UPA00906">
    <property type="reaction ID" value="UER00895"/>
</dbReference>
<evidence type="ECO:0000256" key="1">
    <source>
        <dbReference type="ARBA" id="ARBA00004496"/>
    </source>
</evidence>
<accession>Q1MS55</accession>
<evidence type="ECO:0000259" key="16">
    <source>
        <dbReference type="PROSITE" id="PS50862"/>
    </source>
</evidence>
<proteinExistence type="inferred from homology"/>
<name>Q1MS55_LAWIP</name>
<dbReference type="InterPro" id="IPR002317">
    <property type="entry name" value="Ser-tRNA-ligase_type_1"/>
</dbReference>
<comment type="catalytic activity">
    <reaction evidence="10 12">
        <text>tRNA(Sec) + L-serine + ATP = L-seryl-tRNA(Sec) + AMP + diphosphate + H(+)</text>
        <dbReference type="Rhea" id="RHEA:42580"/>
        <dbReference type="Rhea" id="RHEA-COMP:9742"/>
        <dbReference type="Rhea" id="RHEA-COMP:10128"/>
        <dbReference type="ChEBI" id="CHEBI:15378"/>
        <dbReference type="ChEBI" id="CHEBI:30616"/>
        <dbReference type="ChEBI" id="CHEBI:33019"/>
        <dbReference type="ChEBI" id="CHEBI:33384"/>
        <dbReference type="ChEBI" id="CHEBI:78442"/>
        <dbReference type="ChEBI" id="CHEBI:78533"/>
        <dbReference type="ChEBI" id="CHEBI:456215"/>
        <dbReference type="EC" id="6.1.1.11"/>
    </reaction>
</comment>
<evidence type="ECO:0000256" key="4">
    <source>
        <dbReference type="ARBA" id="ARBA00022490"/>
    </source>
</evidence>
<dbReference type="GO" id="GO:0005737">
    <property type="term" value="C:cytoplasm"/>
    <property type="evidence" value="ECO:0007669"/>
    <property type="project" value="UniProtKB-SubCell"/>
</dbReference>
<dbReference type="PIRSF" id="PIRSF001529">
    <property type="entry name" value="Ser-tRNA-synth_IIa"/>
    <property type="match status" value="1"/>
</dbReference>
<feature type="domain" description="Aminoacyl-transfer RNA synthetases class-II family profile" evidence="16">
    <location>
        <begin position="172"/>
        <end position="409"/>
    </location>
</feature>
<evidence type="ECO:0000256" key="5">
    <source>
        <dbReference type="ARBA" id="ARBA00022598"/>
    </source>
</evidence>
<feature type="binding site" evidence="12 14">
    <location>
        <begin position="261"/>
        <end position="263"/>
    </location>
    <ligand>
        <name>ATP</name>
        <dbReference type="ChEBI" id="CHEBI:30616"/>
    </ligand>
</feature>
<comment type="catalytic activity">
    <reaction evidence="11 12">
        <text>tRNA(Ser) + L-serine + ATP = L-seryl-tRNA(Ser) + AMP + diphosphate + H(+)</text>
        <dbReference type="Rhea" id="RHEA:12292"/>
        <dbReference type="Rhea" id="RHEA-COMP:9669"/>
        <dbReference type="Rhea" id="RHEA-COMP:9703"/>
        <dbReference type="ChEBI" id="CHEBI:15378"/>
        <dbReference type="ChEBI" id="CHEBI:30616"/>
        <dbReference type="ChEBI" id="CHEBI:33019"/>
        <dbReference type="ChEBI" id="CHEBI:33384"/>
        <dbReference type="ChEBI" id="CHEBI:78442"/>
        <dbReference type="ChEBI" id="CHEBI:78533"/>
        <dbReference type="ChEBI" id="CHEBI:456215"/>
        <dbReference type="EC" id="6.1.1.11"/>
    </reaction>
</comment>
<evidence type="ECO:0000313" key="17">
    <source>
        <dbReference type="EMBL" id="CAJ54170.1"/>
    </source>
</evidence>
<evidence type="ECO:0000256" key="11">
    <source>
        <dbReference type="ARBA" id="ARBA00048823"/>
    </source>
</evidence>
<comment type="subunit">
    <text evidence="12">Homodimer. The tRNA molecule binds across the dimer.</text>
</comment>
<dbReference type="InterPro" id="IPR045864">
    <property type="entry name" value="aa-tRNA-synth_II/BPL/LPL"/>
</dbReference>
<dbReference type="EC" id="6.1.1.11" evidence="12"/>
<dbReference type="AlphaFoldDB" id="Q1MS55"/>
<evidence type="ECO:0000256" key="12">
    <source>
        <dbReference type="HAMAP-Rule" id="MF_00176"/>
    </source>
</evidence>
<feature type="binding site" evidence="13">
    <location>
        <position position="230"/>
    </location>
    <ligand>
        <name>L-serine</name>
        <dbReference type="ChEBI" id="CHEBI:33384"/>
    </ligand>
</feature>
<comment type="subcellular location">
    <subcellularLocation>
        <location evidence="1 12">Cytoplasm</location>
    </subcellularLocation>
</comment>
<comment type="pathway">
    <text evidence="2 12">Aminoacyl-tRNA biosynthesis; selenocysteinyl-tRNA(Sec) biosynthesis; L-seryl-tRNA(Sec) from L-serine and tRNA(Sec): step 1/1.</text>
</comment>
<dbReference type="InterPro" id="IPR015866">
    <property type="entry name" value="Ser-tRNA-synth_1_N"/>
</dbReference>
<evidence type="ECO:0000256" key="3">
    <source>
        <dbReference type="ARBA" id="ARBA00010728"/>
    </source>
</evidence>
<dbReference type="NCBIfam" id="TIGR00414">
    <property type="entry name" value="serS"/>
    <property type="match status" value="1"/>
</dbReference>
<feature type="coiled-coil region" evidence="15">
    <location>
        <begin position="31"/>
        <end position="96"/>
    </location>
</feature>
<keyword evidence="6 12" id="KW-0547">Nucleotide-binding</keyword>
<reference evidence="17 18" key="1">
    <citation type="submission" date="2005-11" db="EMBL/GenBank/DDBJ databases">
        <title>The complete genome sequence of Lawsonia intracellularis: the causative agent of proliferative enteropathy.</title>
        <authorList>
            <person name="Kaur K."/>
            <person name="Zhang Q."/>
            <person name="Beckler D."/>
            <person name="Munir S."/>
            <person name="Li L."/>
            <person name="Kinsley K."/>
            <person name="Herron L."/>
            <person name="Peterson A."/>
            <person name="May B."/>
            <person name="Singh S."/>
            <person name="Gebhart C."/>
            <person name="Kapur V."/>
        </authorList>
    </citation>
    <scope>NUCLEOTIDE SEQUENCE [LARGE SCALE GENOMIC DNA]</scope>
    <source>
        <strain evidence="17 18">PHE/MN1-00</strain>
    </source>
</reference>
<comment type="caution">
    <text evidence="12">Lacks conserved residue(s) required for the propagation of feature annotation.</text>
</comment>
<evidence type="ECO:0000313" key="18">
    <source>
        <dbReference type="Proteomes" id="UP000002430"/>
    </source>
</evidence>
<evidence type="ECO:0000256" key="8">
    <source>
        <dbReference type="ARBA" id="ARBA00022917"/>
    </source>
</evidence>
<keyword evidence="8 12" id="KW-0648">Protein biosynthesis</keyword>
<evidence type="ECO:0000256" key="14">
    <source>
        <dbReference type="PIRSR" id="PIRSR001529-2"/>
    </source>
</evidence>
<evidence type="ECO:0000256" key="13">
    <source>
        <dbReference type="PIRSR" id="PIRSR001529-1"/>
    </source>
</evidence>
<organism evidence="17 18">
    <name type="scientific">Lawsonia intracellularis (strain PHE/MN1-00)</name>
    <dbReference type="NCBI Taxonomy" id="363253"/>
    <lineage>
        <taxon>Bacteria</taxon>
        <taxon>Pseudomonadati</taxon>
        <taxon>Thermodesulfobacteriota</taxon>
        <taxon>Desulfovibrionia</taxon>
        <taxon>Desulfovibrionales</taxon>
        <taxon>Desulfovibrionaceae</taxon>
        <taxon>Lawsonia</taxon>
    </lineage>
</organism>
<keyword evidence="15" id="KW-0175">Coiled coil</keyword>
<dbReference type="Pfam" id="PF00587">
    <property type="entry name" value="tRNA-synt_2b"/>
    <property type="match status" value="1"/>
</dbReference>
<dbReference type="Gene3D" id="3.30.930.10">
    <property type="entry name" value="Bira Bifunctional Protein, Domain 2"/>
    <property type="match status" value="1"/>
</dbReference>
<keyword evidence="7 12" id="KW-0067">ATP-binding</keyword>
<comment type="domain">
    <text evidence="12">Consists of two distinct domains, a catalytic core and a N-terminal extension that is involved in tRNA binding.</text>
</comment>
<dbReference type="CDD" id="cd00770">
    <property type="entry name" value="SerRS_core"/>
    <property type="match status" value="1"/>
</dbReference>
<dbReference type="SUPFAM" id="SSF46589">
    <property type="entry name" value="tRNA-binding arm"/>
    <property type="match status" value="1"/>
</dbReference>
<keyword evidence="18" id="KW-1185">Reference proteome</keyword>
<dbReference type="PANTHER" id="PTHR43697:SF1">
    <property type="entry name" value="SERINE--TRNA LIGASE"/>
    <property type="match status" value="1"/>
</dbReference>
<feature type="binding site" evidence="12 14">
    <location>
        <begin position="348"/>
        <end position="351"/>
    </location>
    <ligand>
        <name>ATP</name>
        <dbReference type="ChEBI" id="CHEBI:30616"/>
    </ligand>
</feature>
<feature type="binding site" evidence="12">
    <location>
        <position position="384"/>
    </location>
    <ligand>
        <name>L-serine</name>
        <dbReference type="ChEBI" id="CHEBI:33384"/>
    </ligand>
</feature>
<dbReference type="GO" id="GO:0006434">
    <property type="term" value="P:seryl-tRNA aminoacylation"/>
    <property type="evidence" value="ECO:0007669"/>
    <property type="project" value="UniProtKB-UniRule"/>
</dbReference>
<dbReference type="SUPFAM" id="SSF55681">
    <property type="entry name" value="Class II aaRS and biotin synthetases"/>
    <property type="match status" value="1"/>
</dbReference>
<protein>
    <recommendedName>
        <fullName evidence="12">Serine--tRNA ligase</fullName>
        <ecNumber evidence="12">6.1.1.11</ecNumber>
    </recommendedName>
    <alternativeName>
        <fullName evidence="12">Seryl-tRNA synthetase</fullName>
        <shortName evidence="12">SerRS</shortName>
    </alternativeName>
    <alternativeName>
        <fullName evidence="12">Seryl-tRNA(Ser/Sec) synthetase</fullName>
    </alternativeName>
</protein>
<dbReference type="Gene3D" id="1.10.287.40">
    <property type="entry name" value="Serine-tRNA synthetase, tRNA binding domain"/>
    <property type="match status" value="1"/>
</dbReference>
<feature type="binding site" evidence="12">
    <location>
        <begin position="230"/>
        <end position="232"/>
    </location>
    <ligand>
        <name>L-serine</name>
        <dbReference type="ChEBI" id="CHEBI:33384"/>
    </ligand>
</feature>
<evidence type="ECO:0000256" key="10">
    <source>
        <dbReference type="ARBA" id="ARBA00047929"/>
    </source>
</evidence>
<dbReference type="GO" id="GO:0004828">
    <property type="term" value="F:serine-tRNA ligase activity"/>
    <property type="evidence" value="ECO:0007669"/>
    <property type="project" value="UniProtKB-UniRule"/>
</dbReference>
<dbReference type="InterPro" id="IPR042103">
    <property type="entry name" value="SerRS_1_N_sf"/>
</dbReference>
<evidence type="ECO:0000256" key="2">
    <source>
        <dbReference type="ARBA" id="ARBA00005045"/>
    </source>
</evidence>
<keyword evidence="9 12" id="KW-0030">Aminoacyl-tRNA synthetase</keyword>
<keyword evidence="4 12" id="KW-0963">Cytoplasm</keyword>
<comment type="function">
    <text evidence="12">Catalyzes the attachment of serine to tRNA(Ser). Is also able to aminoacylate tRNA(Sec) with serine, to form the misacylated tRNA L-seryl-tRNA(Sec), which will be further converted into selenocysteinyl-tRNA(Sec).</text>
</comment>
<dbReference type="GO" id="GO:0016260">
    <property type="term" value="P:selenocysteine biosynthetic process"/>
    <property type="evidence" value="ECO:0007669"/>
    <property type="project" value="UniProtKB-UniRule"/>
</dbReference>
<evidence type="ECO:0000256" key="9">
    <source>
        <dbReference type="ARBA" id="ARBA00023146"/>
    </source>
</evidence>
<keyword evidence="5 12" id="KW-0436">Ligase</keyword>
<dbReference type="OrthoDB" id="9804647at2"/>
<dbReference type="Proteomes" id="UP000002430">
    <property type="component" value="Chromosome"/>
</dbReference>
<gene>
    <name evidence="12 17" type="primary">serS</name>
    <name evidence="17" type="ordered locus">LI0114</name>
</gene>
<evidence type="ECO:0000256" key="15">
    <source>
        <dbReference type="SAM" id="Coils"/>
    </source>
</evidence>
<dbReference type="InterPro" id="IPR006195">
    <property type="entry name" value="aa-tRNA-synth_II"/>
</dbReference>
<feature type="binding site" evidence="13">
    <location>
        <position position="382"/>
    </location>
    <ligand>
        <name>L-serine</name>
        <dbReference type="ChEBI" id="CHEBI:33384"/>
    </ligand>
</feature>
<dbReference type="Pfam" id="PF02403">
    <property type="entry name" value="Seryl_tRNA_N"/>
    <property type="match status" value="1"/>
</dbReference>
<dbReference type="HAMAP" id="MF_00176">
    <property type="entry name" value="Ser_tRNA_synth_type1"/>
    <property type="match status" value="1"/>
</dbReference>
<comment type="similarity">
    <text evidence="3 12">Belongs to the class-II aminoacyl-tRNA synthetase family. Type-1 seryl-tRNA synthetase subfamily.</text>
</comment>
<dbReference type="PANTHER" id="PTHR43697">
    <property type="entry name" value="SERYL-TRNA SYNTHETASE"/>
    <property type="match status" value="1"/>
</dbReference>
<dbReference type="InterPro" id="IPR010978">
    <property type="entry name" value="tRNA-bd_arm"/>
</dbReference>
<dbReference type="STRING" id="363253.LI0114"/>
<dbReference type="KEGG" id="lip:LI0114"/>
<sequence>MLLDLKLLQKKPEIVSTALIHRGSPLNITSFEELDTKRRELLSEVETLKAKRNQASIQVAQMKRNGENTNTIIAELSELSSKIVVLDNMINQVKNELYDWMLAVPNIPHYSVPIGKDETDNKEIYRWGEIPIFDFQPKEHWELGSTLQGLDFERASKITGSRFTILWKWAARLERSLINFFLDFHLAQGRTEVLPPLIVNEKSMTNTGQLPKFADDLFKLEGTDYFLIPTAEVPLTNIHSDEIIDEYLLPLSYCAQTACFRSEAGSAGKDTKGLIRQHQFTKVEMVYFSHPDQSYDLLEQMRKSAETLLEQLELPYRTVVLCTGDLGFSSSKTYDIEVWLPGQNTYKEISSCSNCESFQARRANIRFRASSGEKTQFVHTLNGSGLPIGRTIVAILENGQQKDGSVKLPKKLVPYMGGIECIEP</sequence>
<dbReference type="eggNOG" id="COG0172">
    <property type="taxonomic scope" value="Bacteria"/>
</dbReference>